<dbReference type="OrthoDB" id="9796058at2"/>
<protein>
    <recommendedName>
        <fullName evidence="3">General stress protein CsbD</fullName>
    </recommendedName>
</protein>
<evidence type="ECO:0008006" key="3">
    <source>
        <dbReference type="Google" id="ProtNLM"/>
    </source>
</evidence>
<reference evidence="1 2" key="1">
    <citation type="submission" date="2014-07" db="EMBL/GenBank/DDBJ databases">
        <title>Genome of Chryseobacterium formosense LMG 24722.</title>
        <authorList>
            <person name="Pipes S.E."/>
            <person name="Stropko S.J."/>
            <person name="Newman J.D."/>
        </authorList>
    </citation>
    <scope>NUCLEOTIDE SEQUENCE [LARGE SCALE GENOMIC DNA]</scope>
    <source>
        <strain evidence="1 2">LMG 24722</strain>
    </source>
</reference>
<dbReference type="RefSeq" id="WP_034674855.1">
    <property type="nucleotide sequence ID" value="NZ_FPAP01000001.1"/>
</dbReference>
<dbReference type="eggNOG" id="ENOG5033G2U">
    <property type="taxonomic scope" value="Bacteria"/>
</dbReference>
<keyword evidence="2" id="KW-1185">Reference proteome</keyword>
<sequence length="72" mass="8573">MDTNHNKSEKSFKIPGDWKEQSKQLKEKFSTLTDHDLKFEAGKEKEMLERIGNRLRKNREEVLNIIKEINLS</sequence>
<dbReference type="Proteomes" id="UP000028713">
    <property type="component" value="Unassembled WGS sequence"/>
</dbReference>
<dbReference type="InterPro" id="IPR036629">
    <property type="entry name" value="YjbJ_sf"/>
</dbReference>
<dbReference type="EMBL" id="JPRP01000001">
    <property type="protein sequence ID" value="KFF00532.1"/>
    <property type="molecule type" value="Genomic_DNA"/>
</dbReference>
<dbReference type="SUPFAM" id="SSF69047">
    <property type="entry name" value="Hypothetical protein YjbJ"/>
    <property type="match status" value="1"/>
</dbReference>
<dbReference type="STRING" id="236814.IX39_07780"/>
<dbReference type="AlphaFoldDB" id="A0A085Z7W8"/>
<dbReference type="Gene3D" id="1.10.1470.10">
    <property type="entry name" value="YjbJ"/>
    <property type="match status" value="1"/>
</dbReference>
<accession>A0A085Z7W8</accession>
<name>A0A085Z7W8_9FLAO</name>
<gene>
    <name evidence="1" type="ORF">IX39_07780</name>
</gene>
<organism evidence="1 2">
    <name type="scientific">Chryseobacterium formosense</name>
    <dbReference type="NCBI Taxonomy" id="236814"/>
    <lineage>
        <taxon>Bacteria</taxon>
        <taxon>Pseudomonadati</taxon>
        <taxon>Bacteroidota</taxon>
        <taxon>Flavobacteriia</taxon>
        <taxon>Flavobacteriales</taxon>
        <taxon>Weeksellaceae</taxon>
        <taxon>Chryseobacterium group</taxon>
        <taxon>Chryseobacterium</taxon>
    </lineage>
</organism>
<evidence type="ECO:0000313" key="1">
    <source>
        <dbReference type="EMBL" id="KFF00532.1"/>
    </source>
</evidence>
<evidence type="ECO:0000313" key="2">
    <source>
        <dbReference type="Proteomes" id="UP000028713"/>
    </source>
</evidence>
<comment type="caution">
    <text evidence="1">The sequence shown here is derived from an EMBL/GenBank/DDBJ whole genome shotgun (WGS) entry which is preliminary data.</text>
</comment>
<proteinExistence type="predicted"/>